<feature type="region of interest" description="Disordered" evidence="8">
    <location>
        <begin position="324"/>
        <end position="411"/>
    </location>
</feature>
<dbReference type="InterPro" id="IPR011009">
    <property type="entry name" value="Kinase-like_dom_sf"/>
</dbReference>
<comment type="caution">
    <text evidence="10">The sequence shown here is derived from an EMBL/GenBank/DDBJ whole genome shotgun (WGS) entry which is preliminary data.</text>
</comment>
<evidence type="ECO:0000256" key="5">
    <source>
        <dbReference type="ARBA" id="ARBA00022777"/>
    </source>
</evidence>
<keyword evidence="4 7" id="KW-0547">Nucleotide-binding</keyword>
<dbReference type="PANTHER" id="PTHR43289">
    <property type="entry name" value="MITOGEN-ACTIVATED PROTEIN KINASE KINASE KINASE 20-RELATED"/>
    <property type="match status" value="1"/>
</dbReference>
<name>A0ABP4NAN0_9ACTN</name>
<dbReference type="PROSITE" id="PS00107">
    <property type="entry name" value="PROTEIN_KINASE_ATP"/>
    <property type="match status" value="1"/>
</dbReference>
<proteinExistence type="predicted"/>
<gene>
    <name evidence="10" type="ORF">GCM10009789_08780</name>
</gene>
<evidence type="ECO:0000256" key="4">
    <source>
        <dbReference type="ARBA" id="ARBA00022741"/>
    </source>
</evidence>
<dbReference type="InterPro" id="IPR008271">
    <property type="entry name" value="Ser/Thr_kinase_AS"/>
</dbReference>
<accession>A0ABP4NAN0</accession>
<feature type="compositionally biased region" description="Polar residues" evidence="8">
    <location>
        <begin position="372"/>
        <end position="389"/>
    </location>
</feature>
<keyword evidence="11" id="KW-1185">Reference proteome</keyword>
<dbReference type="PROSITE" id="PS50011">
    <property type="entry name" value="PROTEIN_KINASE_DOM"/>
    <property type="match status" value="1"/>
</dbReference>
<dbReference type="Pfam" id="PF00069">
    <property type="entry name" value="Pkinase"/>
    <property type="match status" value="1"/>
</dbReference>
<dbReference type="PANTHER" id="PTHR43289:SF6">
    <property type="entry name" value="SERINE_THREONINE-PROTEIN KINASE NEKL-3"/>
    <property type="match status" value="1"/>
</dbReference>
<protein>
    <recommendedName>
        <fullName evidence="1">non-specific serine/threonine protein kinase</fullName>
        <ecNumber evidence="1">2.7.11.1</ecNumber>
    </recommendedName>
</protein>
<dbReference type="CDD" id="cd14014">
    <property type="entry name" value="STKc_PknB_like"/>
    <property type="match status" value="1"/>
</dbReference>
<evidence type="ECO:0000256" key="6">
    <source>
        <dbReference type="ARBA" id="ARBA00022840"/>
    </source>
</evidence>
<feature type="domain" description="Protein kinase" evidence="9">
    <location>
        <begin position="7"/>
        <end position="268"/>
    </location>
</feature>
<dbReference type="Proteomes" id="UP001500393">
    <property type="component" value="Unassembled WGS sequence"/>
</dbReference>
<dbReference type="PROSITE" id="PS00108">
    <property type="entry name" value="PROTEIN_KINASE_ST"/>
    <property type="match status" value="1"/>
</dbReference>
<evidence type="ECO:0000256" key="1">
    <source>
        <dbReference type="ARBA" id="ARBA00012513"/>
    </source>
</evidence>
<dbReference type="SMART" id="SM00220">
    <property type="entry name" value="S_TKc"/>
    <property type="match status" value="1"/>
</dbReference>
<evidence type="ECO:0000313" key="10">
    <source>
        <dbReference type="EMBL" id="GAA1557627.1"/>
    </source>
</evidence>
<dbReference type="InterPro" id="IPR000719">
    <property type="entry name" value="Prot_kinase_dom"/>
</dbReference>
<feature type="compositionally biased region" description="Polar residues" evidence="8">
    <location>
        <begin position="348"/>
        <end position="363"/>
    </location>
</feature>
<keyword evidence="2" id="KW-0723">Serine/threonine-protein kinase</keyword>
<dbReference type="Gene3D" id="3.30.200.20">
    <property type="entry name" value="Phosphorylase Kinase, domain 1"/>
    <property type="match status" value="1"/>
</dbReference>
<reference evidence="11" key="1">
    <citation type="journal article" date="2019" name="Int. J. Syst. Evol. Microbiol.">
        <title>The Global Catalogue of Microorganisms (GCM) 10K type strain sequencing project: providing services to taxonomists for standard genome sequencing and annotation.</title>
        <authorList>
            <consortium name="The Broad Institute Genomics Platform"/>
            <consortium name="The Broad Institute Genome Sequencing Center for Infectious Disease"/>
            <person name="Wu L."/>
            <person name="Ma J."/>
        </authorList>
    </citation>
    <scope>NUCLEOTIDE SEQUENCE [LARGE SCALE GENOMIC DNA]</scope>
    <source>
        <strain evidence="11">JCM 14969</strain>
    </source>
</reference>
<evidence type="ECO:0000256" key="2">
    <source>
        <dbReference type="ARBA" id="ARBA00022527"/>
    </source>
</evidence>
<evidence type="ECO:0000259" key="9">
    <source>
        <dbReference type="PROSITE" id="PS50011"/>
    </source>
</evidence>
<evidence type="ECO:0000256" key="3">
    <source>
        <dbReference type="ARBA" id="ARBA00022679"/>
    </source>
</evidence>
<organism evidence="10 11">
    <name type="scientific">Kribbella sancticallisti</name>
    <dbReference type="NCBI Taxonomy" id="460087"/>
    <lineage>
        <taxon>Bacteria</taxon>
        <taxon>Bacillati</taxon>
        <taxon>Actinomycetota</taxon>
        <taxon>Actinomycetes</taxon>
        <taxon>Propionibacteriales</taxon>
        <taxon>Kribbellaceae</taxon>
        <taxon>Kribbella</taxon>
    </lineage>
</organism>
<feature type="binding site" evidence="7">
    <location>
        <position position="36"/>
    </location>
    <ligand>
        <name>ATP</name>
        <dbReference type="ChEBI" id="CHEBI:30616"/>
    </ligand>
</feature>
<keyword evidence="5" id="KW-0418">Kinase</keyword>
<dbReference type="Gene3D" id="1.10.510.10">
    <property type="entry name" value="Transferase(Phosphotransferase) domain 1"/>
    <property type="match status" value="1"/>
</dbReference>
<evidence type="ECO:0000256" key="7">
    <source>
        <dbReference type="PROSITE-ProRule" id="PRU10141"/>
    </source>
</evidence>
<sequence>MLVAERYRLGAALGRGGMGEVYRATDEVLGREVAIKLLLPVRETLAAVERFEREARAAAMLSDPHVVAGYDFGPHGEGFFLAMELVEGWTVSEELRRNGPLPAEQAVDIIRQAAAGLAAAHQVGIVHRDIKPGNLLLTEDGQVKVADFGIVRFLNDTTTTLTSTGQIVGTSHYLSPERALGKPAEAASDVYALGCVLYQLVAGHPPFMAEDPASIMYQHVETKPAPPSELRPELAGDFEAFLFWLLAKDPAQRPTAAQVAEGATPPVVIAGETLAQDAITETAVLPTQARRRRVLTAAGATLTLALVATGGLLLEAKTAELPATNDLRPKVSTTTPAPKPGTTPSVRAVSTTRPTAPPQSQKPSKALAGPARSTTSTGNEPSTKPSNPNAARQGKPAKPPGKPAEPRKTKG</sequence>
<dbReference type="InterPro" id="IPR017441">
    <property type="entry name" value="Protein_kinase_ATP_BS"/>
</dbReference>
<evidence type="ECO:0000256" key="8">
    <source>
        <dbReference type="SAM" id="MobiDB-lite"/>
    </source>
</evidence>
<keyword evidence="6 7" id="KW-0067">ATP-binding</keyword>
<dbReference type="EMBL" id="BAAAOS010000007">
    <property type="protein sequence ID" value="GAA1557627.1"/>
    <property type="molecule type" value="Genomic_DNA"/>
</dbReference>
<dbReference type="RefSeq" id="WP_344209996.1">
    <property type="nucleotide sequence ID" value="NZ_BAAAOS010000007.1"/>
</dbReference>
<feature type="compositionally biased region" description="Low complexity" evidence="8">
    <location>
        <begin position="333"/>
        <end position="344"/>
    </location>
</feature>
<dbReference type="SUPFAM" id="SSF56112">
    <property type="entry name" value="Protein kinase-like (PK-like)"/>
    <property type="match status" value="1"/>
</dbReference>
<keyword evidence="3" id="KW-0808">Transferase</keyword>
<dbReference type="EC" id="2.7.11.1" evidence="1"/>
<evidence type="ECO:0000313" key="11">
    <source>
        <dbReference type="Proteomes" id="UP001500393"/>
    </source>
</evidence>